<gene>
    <name evidence="1" type="ORF">SAMN05660918_0297</name>
</gene>
<name>A0A1H6Q5L5_9FLAO</name>
<reference evidence="2" key="1">
    <citation type="submission" date="2016-10" db="EMBL/GenBank/DDBJ databases">
        <authorList>
            <person name="Varghese N."/>
            <person name="Submissions S."/>
        </authorList>
    </citation>
    <scope>NUCLEOTIDE SEQUENCE [LARGE SCALE GENOMIC DNA]</scope>
    <source>
        <strain evidence="2">DSM 17934</strain>
    </source>
</reference>
<accession>A0A1H6Q5L5</accession>
<dbReference type="STRING" id="402734.SAMN05660918_0297"/>
<dbReference type="EMBL" id="FNYA01000001">
    <property type="protein sequence ID" value="SEI39121.1"/>
    <property type="molecule type" value="Genomic_DNA"/>
</dbReference>
<proteinExistence type="predicted"/>
<dbReference type="Gene3D" id="3.40.1000.10">
    <property type="entry name" value="Mog1/PsbP, alpha/beta/alpha sandwich"/>
    <property type="match status" value="1"/>
</dbReference>
<dbReference type="AlphaFoldDB" id="A0A1H6Q5L5"/>
<sequence length="167" mass="19353">MKLTIVLSIFIFLNFGKLNETQIIEKDGVSIEFPNDWNIMEMPGYPILVQEKAKTTEYAPLCNFVVEFDNMNNEIDSYIFYLKKKFKTSAYMTNWKVLSESDIKFKGLKAKELITTCNAAGFEFKTKIIIVKQKNRIINLNSSSSVAEFDKNEVIIDKIYNSVKFIK</sequence>
<evidence type="ECO:0000313" key="1">
    <source>
        <dbReference type="EMBL" id="SEI39121.1"/>
    </source>
</evidence>
<organism evidence="1 2">
    <name type="scientific">Flavobacterium terrigena</name>
    <dbReference type="NCBI Taxonomy" id="402734"/>
    <lineage>
        <taxon>Bacteria</taxon>
        <taxon>Pseudomonadati</taxon>
        <taxon>Bacteroidota</taxon>
        <taxon>Flavobacteriia</taxon>
        <taxon>Flavobacteriales</taxon>
        <taxon>Flavobacteriaceae</taxon>
        <taxon>Flavobacterium</taxon>
    </lineage>
</organism>
<protein>
    <submittedName>
        <fullName evidence="1">Uncharacterized protein</fullName>
    </submittedName>
</protein>
<keyword evidence="2" id="KW-1185">Reference proteome</keyword>
<dbReference type="Proteomes" id="UP000199702">
    <property type="component" value="Unassembled WGS sequence"/>
</dbReference>
<evidence type="ECO:0000313" key="2">
    <source>
        <dbReference type="Proteomes" id="UP000199702"/>
    </source>
</evidence>
<dbReference type="RefSeq" id="WP_091306690.1">
    <property type="nucleotide sequence ID" value="NZ_CBCSJU010000001.1"/>
</dbReference>